<evidence type="ECO:0000256" key="1">
    <source>
        <dbReference type="ARBA" id="ARBA00009312"/>
    </source>
</evidence>
<evidence type="ECO:0000256" key="5">
    <source>
        <dbReference type="SAM" id="Coils"/>
    </source>
</evidence>
<dbReference type="Proteomes" id="UP000221165">
    <property type="component" value="Unassembled WGS sequence"/>
</dbReference>
<dbReference type="GO" id="GO:0006412">
    <property type="term" value="P:translation"/>
    <property type="evidence" value="ECO:0007669"/>
    <property type="project" value="InterPro"/>
</dbReference>
<comment type="similarity">
    <text evidence="1 4">Belongs to the eukaryotic ribosomal protein eS6 family.</text>
</comment>
<dbReference type="GeneID" id="94425274"/>
<dbReference type="AlphaFoldDB" id="A0A2C6LBE9"/>
<evidence type="ECO:0000256" key="2">
    <source>
        <dbReference type="ARBA" id="ARBA00022980"/>
    </source>
</evidence>
<evidence type="ECO:0000256" key="3">
    <source>
        <dbReference type="ARBA" id="ARBA00023274"/>
    </source>
</evidence>
<dbReference type="InterPro" id="IPR014401">
    <property type="entry name" value="Ribosomal_eS6-like"/>
</dbReference>
<evidence type="ECO:0000313" key="8">
    <source>
        <dbReference type="Proteomes" id="UP000221165"/>
    </source>
</evidence>
<protein>
    <recommendedName>
        <fullName evidence="4">40S ribosomal protein S6</fullName>
    </recommendedName>
</protein>
<feature type="compositionally biased region" description="Basic and acidic residues" evidence="6">
    <location>
        <begin position="251"/>
        <end position="271"/>
    </location>
</feature>
<name>A0A2C6LBE9_9APIC</name>
<organism evidence="7 8">
    <name type="scientific">Cystoisospora suis</name>
    <dbReference type="NCBI Taxonomy" id="483139"/>
    <lineage>
        <taxon>Eukaryota</taxon>
        <taxon>Sar</taxon>
        <taxon>Alveolata</taxon>
        <taxon>Apicomplexa</taxon>
        <taxon>Conoidasida</taxon>
        <taxon>Coccidia</taxon>
        <taxon>Eucoccidiorida</taxon>
        <taxon>Eimeriorina</taxon>
        <taxon>Sarcocystidae</taxon>
        <taxon>Cystoisospora</taxon>
    </lineage>
</organism>
<feature type="compositionally biased region" description="Low complexity" evidence="6">
    <location>
        <begin position="231"/>
        <end position="246"/>
    </location>
</feature>
<feature type="coiled-coil region" evidence="5">
    <location>
        <begin position="196"/>
        <end position="223"/>
    </location>
</feature>
<dbReference type="InterPro" id="IPR018282">
    <property type="entry name" value="Ribosomal_eS6_CS"/>
</dbReference>
<dbReference type="PANTHER" id="PTHR11502">
    <property type="entry name" value="40S RIBOSOMAL PROTEIN S6"/>
    <property type="match status" value="1"/>
</dbReference>
<keyword evidence="5" id="KW-0175">Coiled coil</keyword>
<dbReference type="PIRSF" id="PIRSF002129">
    <property type="entry name" value="Ribosom_S6_euk"/>
    <property type="match status" value="1"/>
</dbReference>
<dbReference type="Pfam" id="PF01092">
    <property type="entry name" value="Ribosomal_S6e"/>
    <property type="match status" value="1"/>
</dbReference>
<keyword evidence="8" id="KW-1185">Reference proteome</keyword>
<reference evidence="7 8" key="1">
    <citation type="journal article" date="2017" name="Int. J. Parasitol.">
        <title>The genome of the protozoan parasite Cystoisospora suis and a reverse vaccinology approach to identify vaccine candidates.</title>
        <authorList>
            <person name="Palmieri N."/>
            <person name="Shrestha A."/>
            <person name="Ruttkowski B."/>
            <person name="Beck T."/>
            <person name="Vogl C."/>
            <person name="Tomley F."/>
            <person name="Blake D.P."/>
            <person name="Joachim A."/>
        </authorList>
    </citation>
    <scope>NUCLEOTIDE SEQUENCE [LARGE SCALE GENOMIC DNA]</scope>
    <source>
        <strain evidence="7 8">Wien I</strain>
    </source>
</reference>
<dbReference type="VEuPathDB" id="ToxoDB:CSUI_001860"/>
<dbReference type="GO" id="GO:0003735">
    <property type="term" value="F:structural constituent of ribosome"/>
    <property type="evidence" value="ECO:0007669"/>
    <property type="project" value="InterPro"/>
</dbReference>
<dbReference type="RefSeq" id="XP_067925949.1">
    <property type="nucleotide sequence ID" value="XM_068062063.1"/>
</dbReference>
<dbReference type="EMBL" id="MIGC01000751">
    <property type="protein sequence ID" value="PHJ24276.1"/>
    <property type="molecule type" value="Genomic_DNA"/>
</dbReference>
<evidence type="ECO:0000313" key="7">
    <source>
        <dbReference type="EMBL" id="PHJ24276.1"/>
    </source>
</evidence>
<evidence type="ECO:0000256" key="6">
    <source>
        <dbReference type="SAM" id="MobiDB-lite"/>
    </source>
</evidence>
<dbReference type="GO" id="GO:1990904">
    <property type="term" value="C:ribonucleoprotein complex"/>
    <property type="evidence" value="ECO:0007669"/>
    <property type="project" value="UniProtKB-KW"/>
</dbReference>
<comment type="caution">
    <text evidence="7">The sequence shown here is derived from an EMBL/GenBank/DDBJ whole genome shotgun (WGS) entry which is preliminary data.</text>
</comment>
<dbReference type="InterPro" id="IPR001377">
    <property type="entry name" value="Ribosomal_eS6"/>
</dbReference>
<feature type="region of interest" description="Disordered" evidence="6">
    <location>
        <begin position="230"/>
        <end position="271"/>
    </location>
</feature>
<keyword evidence="2 4" id="KW-0689">Ribosomal protein</keyword>
<dbReference type="GO" id="GO:0005840">
    <property type="term" value="C:ribosome"/>
    <property type="evidence" value="ECO:0007669"/>
    <property type="project" value="UniProtKB-KW"/>
</dbReference>
<dbReference type="PROSITE" id="PS00578">
    <property type="entry name" value="RIBOSOMAL_S6E"/>
    <property type="match status" value="1"/>
</dbReference>
<accession>A0A2C6LBE9</accession>
<evidence type="ECO:0000256" key="4">
    <source>
        <dbReference type="PIRNR" id="PIRNR002129"/>
    </source>
</evidence>
<dbReference type="Gene3D" id="1.20.5.2650">
    <property type="match status" value="1"/>
</dbReference>
<proteinExistence type="inferred from homology"/>
<keyword evidence="3 4" id="KW-0687">Ribonucleoprotein</keyword>
<gene>
    <name evidence="7" type="ORF">CSUI_001860</name>
</gene>
<dbReference type="SMART" id="SM01405">
    <property type="entry name" value="Ribosomal_S6e"/>
    <property type="match status" value="1"/>
</dbReference>
<dbReference type="OrthoDB" id="10260596at2759"/>
<sequence length="271" mass="30488">MKLNLANPQAGLQKTVEVDDEKKLLPFFEKRMGAEVAGDSIGDEFKGYVFRISGGNDKQGFPMMQGVLVNHRVRLLFRKGMKCYRQRRTGERKRKSVRGSIVGPDLAVLNLVLVKKGPETIPGLTDGERPRRLGPKRANHIRKLFNLSKDQDVRKYVVRRQIEGKKKTKAPKIQRLITKSRLQRKRAYLSRQRHSVQKSREEAQAYKELLSAYKHDLRKKRAEVVAKKKAQAAAAAGVPKTAAPKATQPTKDVKKTDAKAAGTADKKKGGK</sequence>